<proteinExistence type="predicted"/>
<dbReference type="GeneID" id="30015951"/>
<sequence length="296" mass="32871">MSNLVGLITALNVLVFRYGWYMTLVLTLGLEKFISVKNDNDTRIAPFDTGTDFWVKLKTSRAATTCLFEAADTLVLYCGRTLAWSFIVYRGRAGQATVGDVIAFTGRRGLLMYPVMFLSPDTSSKIDMLINANQLRRIIAIESGMNEAGSRLEVRRDGDIDLRNDIQTVKISSVLERTGLIPQSLFVFNATVRHNVAYGNQGATDEQVHEAFQCADIHDIIMSRTNEDQAAMGNNGTNFSGGEHQRLKLGRLFLKDPRPDIVLIDDATSALDAESEAFTRESMRKEFSGKTVIIIA</sequence>
<comment type="caution">
    <text evidence="2">The sequence shown here is derived from an EMBL/GenBank/DDBJ whole genome shotgun (WGS) entry which is preliminary data.</text>
</comment>
<dbReference type="PANTHER" id="PTHR24221">
    <property type="entry name" value="ATP-BINDING CASSETTE SUB-FAMILY B"/>
    <property type="match status" value="1"/>
</dbReference>
<dbReference type="Gene3D" id="3.40.50.300">
    <property type="entry name" value="P-loop containing nucleotide triphosphate hydrolases"/>
    <property type="match status" value="1"/>
</dbReference>
<dbReference type="GO" id="GO:0016887">
    <property type="term" value="F:ATP hydrolysis activity"/>
    <property type="evidence" value="ECO:0007669"/>
    <property type="project" value="InterPro"/>
</dbReference>
<evidence type="ECO:0000313" key="2">
    <source>
        <dbReference type="EMBL" id="OAP54023.1"/>
    </source>
</evidence>
<dbReference type="Proteomes" id="UP000078343">
    <property type="component" value="Unassembled WGS sequence"/>
</dbReference>
<gene>
    <name evidence="2" type="ORF">AYL99_11783</name>
</gene>
<dbReference type="OrthoDB" id="4161646at2759"/>
<keyword evidence="3" id="KW-1185">Reference proteome</keyword>
<name>A0A178Z499_9EURO</name>
<dbReference type="Pfam" id="PF00005">
    <property type="entry name" value="ABC_tran"/>
    <property type="match status" value="1"/>
</dbReference>
<reference evidence="2 3" key="1">
    <citation type="submission" date="2016-04" db="EMBL/GenBank/DDBJ databases">
        <title>Draft genome of Fonsecaea erecta CBS 125763.</title>
        <authorList>
            <person name="Weiss V.A."/>
            <person name="Vicente V.A."/>
            <person name="Raittz R.T."/>
            <person name="Moreno L.F."/>
            <person name="De Souza E.M."/>
            <person name="Pedrosa F.O."/>
            <person name="Steffens M.B."/>
            <person name="Faoro H."/>
            <person name="Tadra-Sfeir M.Z."/>
            <person name="Najafzadeh M.J."/>
            <person name="Felipe M.S."/>
            <person name="Teixeira M."/>
            <person name="Sun J."/>
            <person name="Xi L."/>
            <person name="Gomes R."/>
            <person name="De Azevedo C.M."/>
            <person name="Salgado C.G."/>
            <person name="Da Silva M.B."/>
            <person name="Nascimento M.F."/>
            <person name="Queiroz-Telles F."/>
            <person name="Attili D.S."/>
            <person name="Gorbushina A."/>
        </authorList>
    </citation>
    <scope>NUCLEOTIDE SEQUENCE [LARGE SCALE GENOMIC DNA]</scope>
    <source>
        <strain evidence="2 3">CBS 125763</strain>
    </source>
</reference>
<dbReference type="InterPro" id="IPR027417">
    <property type="entry name" value="P-loop_NTPase"/>
</dbReference>
<dbReference type="RefSeq" id="XP_018687390.1">
    <property type="nucleotide sequence ID" value="XM_018843288.1"/>
</dbReference>
<dbReference type="PANTHER" id="PTHR24221:SF654">
    <property type="entry name" value="ATP-BINDING CASSETTE SUB-FAMILY B MEMBER 6"/>
    <property type="match status" value="1"/>
</dbReference>
<dbReference type="GO" id="GO:0042626">
    <property type="term" value="F:ATPase-coupled transmembrane transporter activity"/>
    <property type="evidence" value="ECO:0007669"/>
    <property type="project" value="TreeGrafter"/>
</dbReference>
<accession>A0A178Z499</accession>
<dbReference type="AlphaFoldDB" id="A0A178Z499"/>
<dbReference type="EMBL" id="LVYI01000016">
    <property type="protein sequence ID" value="OAP54023.1"/>
    <property type="molecule type" value="Genomic_DNA"/>
</dbReference>
<evidence type="ECO:0000259" key="1">
    <source>
        <dbReference type="Pfam" id="PF00005"/>
    </source>
</evidence>
<evidence type="ECO:0000313" key="3">
    <source>
        <dbReference type="Proteomes" id="UP000078343"/>
    </source>
</evidence>
<feature type="domain" description="ABC transporter" evidence="1">
    <location>
        <begin position="156"/>
        <end position="269"/>
    </location>
</feature>
<organism evidence="2 3">
    <name type="scientific">Fonsecaea erecta</name>
    <dbReference type="NCBI Taxonomy" id="1367422"/>
    <lineage>
        <taxon>Eukaryota</taxon>
        <taxon>Fungi</taxon>
        <taxon>Dikarya</taxon>
        <taxon>Ascomycota</taxon>
        <taxon>Pezizomycotina</taxon>
        <taxon>Eurotiomycetes</taxon>
        <taxon>Chaetothyriomycetidae</taxon>
        <taxon>Chaetothyriales</taxon>
        <taxon>Herpotrichiellaceae</taxon>
        <taxon>Fonsecaea</taxon>
    </lineage>
</organism>
<dbReference type="STRING" id="1367422.A0A178Z499"/>
<dbReference type="InterPro" id="IPR039421">
    <property type="entry name" value="Type_1_exporter"/>
</dbReference>
<dbReference type="InterPro" id="IPR003439">
    <property type="entry name" value="ABC_transporter-like_ATP-bd"/>
</dbReference>
<dbReference type="SUPFAM" id="SSF52540">
    <property type="entry name" value="P-loop containing nucleoside triphosphate hydrolases"/>
    <property type="match status" value="1"/>
</dbReference>
<dbReference type="GO" id="GO:0005524">
    <property type="term" value="F:ATP binding"/>
    <property type="evidence" value="ECO:0007669"/>
    <property type="project" value="InterPro"/>
</dbReference>
<protein>
    <recommendedName>
        <fullName evidence="1">ABC transporter domain-containing protein</fullName>
    </recommendedName>
</protein>